<dbReference type="EMBL" id="JAHFXS010002577">
    <property type="protein sequence ID" value="KAG9971681.1"/>
    <property type="molecule type" value="Genomic_DNA"/>
</dbReference>
<keyword evidence="3" id="KW-1185">Reference proteome</keyword>
<feature type="compositionally biased region" description="Acidic residues" evidence="1">
    <location>
        <begin position="177"/>
        <end position="187"/>
    </location>
</feature>
<gene>
    <name evidence="2" type="ORF">KCU98_g13728</name>
</gene>
<reference evidence="2" key="1">
    <citation type="journal article" date="2021" name="J Fungi (Basel)">
        <title>Virulence traits and population genomics of the black yeast Aureobasidium melanogenum.</title>
        <authorList>
            <person name="Cernosa A."/>
            <person name="Sun X."/>
            <person name="Gostincar C."/>
            <person name="Fang C."/>
            <person name="Gunde-Cimerman N."/>
            <person name="Song Z."/>
        </authorList>
    </citation>
    <scope>NUCLEOTIDE SEQUENCE</scope>
    <source>
        <strain evidence="2">EXF-9298</strain>
    </source>
</reference>
<accession>A0A9P8FFI5</accession>
<evidence type="ECO:0000256" key="1">
    <source>
        <dbReference type="SAM" id="MobiDB-lite"/>
    </source>
</evidence>
<feature type="compositionally biased region" description="Pro residues" evidence="1">
    <location>
        <begin position="16"/>
        <end position="30"/>
    </location>
</feature>
<protein>
    <submittedName>
        <fullName evidence="2">Uncharacterized protein</fullName>
    </submittedName>
</protein>
<proteinExistence type="predicted"/>
<evidence type="ECO:0000313" key="2">
    <source>
        <dbReference type="EMBL" id="KAG9971681.1"/>
    </source>
</evidence>
<dbReference type="Proteomes" id="UP000729357">
    <property type="component" value="Unassembled WGS sequence"/>
</dbReference>
<organism evidence="2 3">
    <name type="scientific">Aureobasidium melanogenum</name>
    <name type="common">Aureobasidium pullulans var. melanogenum</name>
    <dbReference type="NCBI Taxonomy" id="46634"/>
    <lineage>
        <taxon>Eukaryota</taxon>
        <taxon>Fungi</taxon>
        <taxon>Dikarya</taxon>
        <taxon>Ascomycota</taxon>
        <taxon>Pezizomycotina</taxon>
        <taxon>Dothideomycetes</taxon>
        <taxon>Dothideomycetidae</taxon>
        <taxon>Dothideales</taxon>
        <taxon>Saccotheciaceae</taxon>
        <taxon>Aureobasidium</taxon>
    </lineage>
</organism>
<feature type="region of interest" description="Disordered" evidence="1">
    <location>
        <begin position="156"/>
        <end position="187"/>
    </location>
</feature>
<reference evidence="2" key="2">
    <citation type="submission" date="2021-08" db="EMBL/GenBank/DDBJ databases">
        <authorList>
            <person name="Gostincar C."/>
            <person name="Sun X."/>
            <person name="Song Z."/>
            <person name="Gunde-Cimerman N."/>
        </authorList>
    </citation>
    <scope>NUCLEOTIDE SEQUENCE</scope>
    <source>
        <strain evidence="2">EXF-9298</strain>
    </source>
</reference>
<dbReference type="AlphaFoldDB" id="A0A9P8FFI5"/>
<name>A0A9P8FFI5_AURME</name>
<feature type="non-terminal residue" evidence="2">
    <location>
        <position position="187"/>
    </location>
</feature>
<sequence>MPQGAPAGPQQHDPGTRPPDQPPTTQPPAPTLPCQVSNFHAAITRLSGPVWYMPDRTKLDALRTLCNVAIEFVTHADTAIKDHLRNDRVFTETCWRIHDTLDERSKTSLLQTKELREALERLDQVRNGCFVGSAEFLEVFRKHSVPEWKEGVCGLHDEDEKDDADADSLPDQYDSYDGMDEEDKDDI</sequence>
<evidence type="ECO:0000313" key="3">
    <source>
        <dbReference type="Proteomes" id="UP000729357"/>
    </source>
</evidence>
<feature type="region of interest" description="Disordered" evidence="1">
    <location>
        <begin position="1"/>
        <end position="30"/>
    </location>
</feature>
<comment type="caution">
    <text evidence="2">The sequence shown here is derived from an EMBL/GenBank/DDBJ whole genome shotgun (WGS) entry which is preliminary data.</text>
</comment>
<feature type="compositionally biased region" description="Acidic residues" evidence="1">
    <location>
        <begin position="159"/>
        <end position="168"/>
    </location>
</feature>